<dbReference type="EMBL" id="WJXW01000002">
    <property type="protein sequence ID" value="KAF9738998.1"/>
    <property type="molecule type" value="Genomic_DNA"/>
</dbReference>
<dbReference type="Pfam" id="PF01753">
    <property type="entry name" value="zf-MYND"/>
    <property type="match status" value="1"/>
</dbReference>
<accession>A0A9P6KTL7</accession>
<protein>
    <recommendedName>
        <fullName evidence="6">MYND-type domain-containing protein</fullName>
    </recommendedName>
</protein>
<keyword evidence="3" id="KW-0862">Zinc</keyword>
<evidence type="ECO:0000313" key="8">
    <source>
        <dbReference type="Proteomes" id="UP000756921"/>
    </source>
</evidence>
<feature type="compositionally biased region" description="Low complexity" evidence="5">
    <location>
        <begin position="154"/>
        <end position="172"/>
    </location>
</feature>
<evidence type="ECO:0000256" key="5">
    <source>
        <dbReference type="SAM" id="MobiDB-lite"/>
    </source>
</evidence>
<organism evidence="7 8">
    <name type="scientific">Paraphaeosphaeria minitans</name>
    <dbReference type="NCBI Taxonomy" id="565426"/>
    <lineage>
        <taxon>Eukaryota</taxon>
        <taxon>Fungi</taxon>
        <taxon>Dikarya</taxon>
        <taxon>Ascomycota</taxon>
        <taxon>Pezizomycotina</taxon>
        <taxon>Dothideomycetes</taxon>
        <taxon>Pleosporomycetidae</taxon>
        <taxon>Pleosporales</taxon>
        <taxon>Massarineae</taxon>
        <taxon>Didymosphaeriaceae</taxon>
        <taxon>Paraphaeosphaeria</taxon>
    </lineage>
</organism>
<dbReference type="InterPro" id="IPR002893">
    <property type="entry name" value="Znf_MYND"/>
</dbReference>
<keyword evidence="8" id="KW-1185">Reference proteome</keyword>
<feature type="compositionally biased region" description="Polar residues" evidence="5">
    <location>
        <begin position="115"/>
        <end position="133"/>
    </location>
</feature>
<dbReference type="GO" id="GO:0008270">
    <property type="term" value="F:zinc ion binding"/>
    <property type="evidence" value="ECO:0007669"/>
    <property type="project" value="UniProtKB-KW"/>
</dbReference>
<evidence type="ECO:0000256" key="1">
    <source>
        <dbReference type="ARBA" id="ARBA00022723"/>
    </source>
</evidence>
<sequence length="578" mass="63148">MESNTSLQLPLPTEPNESLSLPLWTMQPRKSCSTACVAGEQAECKLDSTMLELSRGRAFAPLQRQHMNLPASVQGPRRRNSFHGHVPDKEEAPPNVPVPIEPTATKSPEHAPNTHEMQPSKPASPQLPTVKSQQDQDEITGVALRHLEATSQIGAGSSSNSRASRETASANSLDADNPHSAQTARAAANRILGSQYDVGRIIQDTIELGGQIYTYKNINEEFVEAAREWWVLLEPPGDLVVVVNSQSRYQLTAGPLQLPTTLSIEEKAEKMLPYLLQAFIDELEDPDGRMVEGTAPWSWSTTDAALAAALEPLFSQHGFPEELLNVTVCTDDERVIANECWNKLLGRLVESVSGNRGSKRNEPAIQADGSIVQFGDETKCSRCQKGSNDTASPLMKCGACKKAWYCSYPCQKALDALTFYNTMACKAPEAKALAATLNLDLPTWAAARDGTVKPLRQLVITGKDTATNMQLLFGAQWRETMLEPYDKVRAEVLLNPPRGSPAYAAVAEPDDGAPAWSPRPPSESEQRKVYEVREMQSVIRERVGAGKSPSSADRQAILMSFGPNFMHSASLPARAQEH</sequence>
<evidence type="ECO:0000256" key="2">
    <source>
        <dbReference type="ARBA" id="ARBA00022771"/>
    </source>
</evidence>
<feature type="domain" description="MYND-type" evidence="6">
    <location>
        <begin position="380"/>
        <end position="425"/>
    </location>
</feature>
<dbReference type="Gene3D" id="6.10.140.2220">
    <property type="match status" value="1"/>
</dbReference>
<evidence type="ECO:0000256" key="3">
    <source>
        <dbReference type="ARBA" id="ARBA00022833"/>
    </source>
</evidence>
<evidence type="ECO:0000259" key="6">
    <source>
        <dbReference type="PROSITE" id="PS50865"/>
    </source>
</evidence>
<proteinExistence type="predicted"/>
<feature type="region of interest" description="Disordered" evidence="5">
    <location>
        <begin position="507"/>
        <end position="527"/>
    </location>
</feature>
<comment type="caution">
    <text evidence="7">The sequence shown here is derived from an EMBL/GenBank/DDBJ whole genome shotgun (WGS) entry which is preliminary data.</text>
</comment>
<name>A0A9P6KTL7_9PLEO</name>
<dbReference type="PROSITE" id="PS50865">
    <property type="entry name" value="ZF_MYND_2"/>
    <property type="match status" value="1"/>
</dbReference>
<feature type="region of interest" description="Disordered" evidence="5">
    <location>
        <begin position="151"/>
        <end position="182"/>
    </location>
</feature>
<feature type="region of interest" description="Disordered" evidence="5">
    <location>
        <begin position="68"/>
        <end position="136"/>
    </location>
</feature>
<feature type="region of interest" description="Disordered" evidence="5">
    <location>
        <begin position="1"/>
        <end position="22"/>
    </location>
</feature>
<keyword evidence="2 4" id="KW-0863">Zinc-finger</keyword>
<evidence type="ECO:0000256" key="4">
    <source>
        <dbReference type="PROSITE-ProRule" id="PRU00134"/>
    </source>
</evidence>
<dbReference type="OrthoDB" id="432970at2759"/>
<dbReference type="Proteomes" id="UP000756921">
    <property type="component" value="Unassembled WGS sequence"/>
</dbReference>
<reference evidence="7" key="1">
    <citation type="journal article" date="2020" name="Mol. Plant Microbe Interact.">
        <title>Genome Sequence of the Biocontrol Agent Coniothyrium minitans strain Conio (IMI 134523).</title>
        <authorList>
            <person name="Patel D."/>
            <person name="Shittu T.A."/>
            <person name="Baroncelli R."/>
            <person name="Muthumeenakshi S."/>
            <person name="Osborne T.H."/>
            <person name="Janganan T.K."/>
            <person name="Sreenivasaprasad S."/>
        </authorList>
    </citation>
    <scope>NUCLEOTIDE SEQUENCE</scope>
    <source>
        <strain evidence="7">Conio</strain>
    </source>
</reference>
<dbReference type="AlphaFoldDB" id="A0A9P6KTL7"/>
<evidence type="ECO:0000313" key="7">
    <source>
        <dbReference type="EMBL" id="KAF9738998.1"/>
    </source>
</evidence>
<gene>
    <name evidence="7" type="ORF">PMIN01_01632</name>
</gene>
<keyword evidence="1" id="KW-0479">Metal-binding</keyword>